<sequence>MPLMVFNTPAGIRTVLPFVQAHEVVTEWRCPDSGRRVDLALLDQAGQPVLLIEVWHTHPVDSDKRSDLTSYWWIEVEANDVLADTDKLHIRNHDNLPPQLALAWEQFELF</sequence>
<protein>
    <submittedName>
        <fullName evidence="1">Uncharacterized protein</fullName>
    </submittedName>
</protein>
<dbReference type="AlphaFoldDB" id="A0A1R1I0R5"/>
<dbReference type="Proteomes" id="UP000187526">
    <property type="component" value="Unassembled WGS sequence"/>
</dbReference>
<evidence type="ECO:0000313" key="1">
    <source>
        <dbReference type="EMBL" id="OMG52352.1"/>
    </source>
</evidence>
<proteinExistence type="predicted"/>
<evidence type="ECO:0000313" key="2">
    <source>
        <dbReference type="Proteomes" id="UP000187526"/>
    </source>
</evidence>
<comment type="caution">
    <text evidence="1">The sequence shown here is derived from an EMBL/GenBank/DDBJ whole genome shotgun (WGS) entry which is preliminary data.</text>
</comment>
<accession>A0A1R1I0R5</accession>
<reference evidence="1 2" key="1">
    <citation type="submission" date="2016-10" db="EMBL/GenBank/DDBJ databases">
        <title>Alkaliphiles isolated from bioreactors.</title>
        <authorList>
            <person name="Salah Z."/>
            <person name="Rout S.P."/>
            <person name="Humphreys P.N."/>
        </authorList>
    </citation>
    <scope>NUCLEOTIDE SEQUENCE [LARGE SCALE GENOMIC DNA]</scope>
    <source>
        <strain evidence="1 2">ZS02</strain>
    </source>
</reference>
<dbReference type="EMBL" id="MTHD01000005">
    <property type="protein sequence ID" value="OMG52352.1"/>
    <property type="molecule type" value="Genomic_DNA"/>
</dbReference>
<gene>
    <name evidence="1" type="ORF">BJN45_13650</name>
</gene>
<keyword evidence="2" id="KW-1185">Reference proteome</keyword>
<organism evidence="1 2">
    <name type="scientific">Azonexus hydrophilus</name>
    <dbReference type="NCBI Taxonomy" id="418702"/>
    <lineage>
        <taxon>Bacteria</taxon>
        <taxon>Pseudomonadati</taxon>
        <taxon>Pseudomonadota</taxon>
        <taxon>Betaproteobacteria</taxon>
        <taxon>Rhodocyclales</taxon>
        <taxon>Azonexaceae</taxon>
        <taxon>Azonexus</taxon>
    </lineage>
</organism>
<dbReference type="STRING" id="418702.BJN45_13650"/>
<name>A0A1R1I0R5_9RHOO</name>